<dbReference type="OrthoDB" id="2194221at2"/>
<reference evidence="1 2" key="1">
    <citation type="submission" date="2014-12" db="EMBL/GenBank/DDBJ databases">
        <title>Draft genome sequences of 29 type strains of Enterococci.</title>
        <authorList>
            <person name="Zhong Z."/>
            <person name="Sun Z."/>
            <person name="Liu W."/>
            <person name="Zhang W."/>
            <person name="Zhang H."/>
        </authorList>
    </citation>
    <scope>NUCLEOTIDE SEQUENCE [LARGE SCALE GENOMIC DNA]</scope>
    <source>
        <strain evidence="1 2">DSM 21207</strain>
    </source>
</reference>
<comment type="caution">
    <text evidence="1">The sequence shown here is derived from an EMBL/GenBank/DDBJ whole genome shotgun (WGS) entry which is preliminary data.</text>
</comment>
<name>A0A1L8R967_9ENTE</name>
<organism evidence="1 2">
    <name type="scientific">Enterococcus canintestini</name>
    <dbReference type="NCBI Taxonomy" id="317010"/>
    <lineage>
        <taxon>Bacteria</taxon>
        <taxon>Bacillati</taxon>
        <taxon>Bacillota</taxon>
        <taxon>Bacilli</taxon>
        <taxon>Lactobacillales</taxon>
        <taxon>Enterococcaceae</taxon>
        <taxon>Enterococcus</taxon>
    </lineage>
</organism>
<dbReference type="InterPro" id="IPR011256">
    <property type="entry name" value="Reg_factor_effector_dom_sf"/>
</dbReference>
<evidence type="ECO:0008006" key="3">
    <source>
        <dbReference type="Google" id="ProtNLM"/>
    </source>
</evidence>
<proteinExistence type="predicted"/>
<evidence type="ECO:0000313" key="2">
    <source>
        <dbReference type="Proteomes" id="UP000182835"/>
    </source>
</evidence>
<gene>
    <name evidence="1" type="ORF">RU96_GL001041</name>
</gene>
<dbReference type="Gene3D" id="3.20.80.10">
    <property type="entry name" value="Regulatory factor, effector binding domain"/>
    <property type="match status" value="1"/>
</dbReference>
<dbReference type="AlphaFoldDB" id="A0A1L8R967"/>
<sequence length="151" mass="17072">MEIKTQIIPEILLLEKEEEIASEDFGAALAQAYEEMATALISAGVSIKGEPFVHYLEVSREGEIHTNPLKVGFCLPIEKDFLVTAPLKITKRPAFKAAVATFIEDDNDSGLIYRLLLEEIQKEKGTFRQESYEYYEEINGKAETIIELPFQ</sequence>
<evidence type="ECO:0000313" key="1">
    <source>
        <dbReference type="EMBL" id="OJG16299.1"/>
    </source>
</evidence>
<dbReference type="Proteomes" id="UP000182835">
    <property type="component" value="Unassembled WGS sequence"/>
</dbReference>
<dbReference type="RefSeq" id="WP_071863872.1">
    <property type="nucleotide sequence ID" value="NZ_JBHLVQ010000010.1"/>
</dbReference>
<dbReference type="EMBL" id="JXKG01000002">
    <property type="protein sequence ID" value="OJG16299.1"/>
    <property type="molecule type" value="Genomic_DNA"/>
</dbReference>
<protein>
    <recommendedName>
        <fullName evidence="3">Bacterial transcription activator effector binding domain-containing protein</fullName>
    </recommendedName>
</protein>
<accession>A0A1L8R967</accession>